<protein>
    <submittedName>
        <fullName evidence="2">Tuba protein</fullName>
    </submittedName>
</protein>
<reference evidence="2 3" key="1">
    <citation type="submission" date="2015-09" db="EMBL/GenBank/DDBJ databases">
        <title>Sorangium comparison.</title>
        <authorList>
            <person name="Zaburannyi N."/>
            <person name="Bunk B."/>
            <person name="Overmann J."/>
            <person name="Mueller R."/>
        </authorList>
    </citation>
    <scope>NUCLEOTIDE SEQUENCE [LARGE SCALE GENOMIC DNA]</scope>
    <source>
        <strain evidence="2 3">So ce836</strain>
    </source>
</reference>
<dbReference type="InterPro" id="IPR023213">
    <property type="entry name" value="CAT-like_dom_sf"/>
</dbReference>
<evidence type="ECO:0000313" key="2">
    <source>
        <dbReference type="EMBL" id="AUX38585.1"/>
    </source>
</evidence>
<dbReference type="PANTHER" id="PTHR28037:SF1">
    <property type="entry name" value="ALCOHOL O-ACETYLTRANSFERASE 1-RELATED"/>
    <property type="match status" value="1"/>
</dbReference>
<dbReference type="Gene3D" id="3.30.559.10">
    <property type="entry name" value="Chloramphenicol acetyltransferase-like domain"/>
    <property type="match status" value="1"/>
</dbReference>
<dbReference type="SUPFAM" id="SSF52777">
    <property type="entry name" value="CoA-dependent acyltransferases"/>
    <property type="match status" value="2"/>
</dbReference>
<proteinExistence type="predicted"/>
<dbReference type="RefSeq" id="WP_165374610.1">
    <property type="nucleotide sequence ID" value="NZ_CP012672.1"/>
</dbReference>
<accession>A0A4P2R638</accession>
<dbReference type="PANTHER" id="PTHR28037">
    <property type="entry name" value="ALCOHOL O-ACETYLTRANSFERASE 1-RELATED"/>
    <property type="match status" value="1"/>
</dbReference>
<dbReference type="InterPro" id="IPR052058">
    <property type="entry name" value="Alcohol_O-acetyltransferase"/>
</dbReference>
<evidence type="ECO:0000313" key="3">
    <source>
        <dbReference type="Proteomes" id="UP000295497"/>
    </source>
</evidence>
<gene>
    <name evidence="2" type="ORF">SOCE836_108320</name>
</gene>
<name>A0A4P2R638_SORCE</name>
<feature type="domain" description="Condensation" evidence="1">
    <location>
        <begin position="21"/>
        <end position="425"/>
    </location>
</feature>
<organism evidence="2 3">
    <name type="scientific">Sorangium cellulosum</name>
    <name type="common">Polyangium cellulosum</name>
    <dbReference type="NCBI Taxonomy" id="56"/>
    <lineage>
        <taxon>Bacteria</taxon>
        <taxon>Pseudomonadati</taxon>
        <taxon>Myxococcota</taxon>
        <taxon>Polyangia</taxon>
        <taxon>Polyangiales</taxon>
        <taxon>Polyangiaceae</taxon>
        <taxon>Sorangium</taxon>
    </lineage>
</organism>
<dbReference type="Proteomes" id="UP000295497">
    <property type="component" value="Chromosome"/>
</dbReference>
<dbReference type="EMBL" id="CP012672">
    <property type="protein sequence ID" value="AUX38585.1"/>
    <property type="molecule type" value="Genomic_DNA"/>
</dbReference>
<dbReference type="AlphaFoldDB" id="A0A4P2R638"/>
<dbReference type="GO" id="GO:0003824">
    <property type="term" value="F:catalytic activity"/>
    <property type="evidence" value="ECO:0007669"/>
    <property type="project" value="InterPro"/>
</dbReference>
<evidence type="ECO:0000259" key="1">
    <source>
        <dbReference type="Pfam" id="PF00668"/>
    </source>
</evidence>
<sequence>MERWLGTEERIFTKLRIAQALNVVTVAAVIGHVSTESMRVALEQVQRRHPVLGARLVEAPRPRMLFDDVPKMHLEVVDGGDNLDRWKACFDSELNRPFDAARGPLARAALVRREKSFELIFTHDHGLGDAMSGCIAVRDLLRALSGQPLPPLPCRPSFDEMIGPLNRGQAVVDKVISEVAARARRVSSYLDQFSDRLSAVPAASHDAAASCLTRFVHQTISAEHTSALVARCRDERVSVHAALCAALACAFVEVRGAARRLVCTSALDMRGYLEPDVTDDFGLYAMGTTDVLRVEAGGSFWELAREVRRKLLAARTPQRLRSYRALIGVAEHTIELTRQPSVAGLVKLGIDGHIAVSNLGRLGMPTRYGDFNLQGLSFGATVLDYDVALMATTLAGILHMNFMYIPIETSPVDAERTARCVRHLIASLAR</sequence>
<dbReference type="Pfam" id="PF00668">
    <property type="entry name" value="Condensation"/>
    <property type="match status" value="1"/>
</dbReference>
<dbReference type="InterPro" id="IPR001242">
    <property type="entry name" value="Condensation_dom"/>
</dbReference>
<dbReference type="Gene3D" id="3.30.559.30">
    <property type="entry name" value="Nonribosomal peptide synthetase, condensation domain"/>
    <property type="match status" value="1"/>
</dbReference>